<dbReference type="SUPFAM" id="SSF53335">
    <property type="entry name" value="S-adenosyl-L-methionine-dependent methyltransferases"/>
    <property type="match status" value="1"/>
</dbReference>
<dbReference type="PANTHER" id="PTHR33841:SF1">
    <property type="entry name" value="DNA METHYLTRANSFERASE A"/>
    <property type="match status" value="1"/>
</dbReference>
<evidence type="ECO:0000256" key="1">
    <source>
        <dbReference type="ARBA" id="ARBA00011900"/>
    </source>
</evidence>
<evidence type="ECO:0000313" key="7">
    <source>
        <dbReference type="Proteomes" id="UP001597083"/>
    </source>
</evidence>
<reference evidence="7" key="1">
    <citation type="journal article" date="2019" name="Int. J. Syst. Evol. Microbiol.">
        <title>The Global Catalogue of Microorganisms (GCM) 10K type strain sequencing project: providing services to taxonomists for standard genome sequencing and annotation.</title>
        <authorList>
            <consortium name="The Broad Institute Genomics Platform"/>
            <consortium name="The Broad Institute Genome Sequencing Center for Infectious Disease"/>
            <person name="Wu L."/>
            <person name="Ma J."/>
        </authorList>
    </citation>
    <scope>NUCLEOTIDE SEQUENCE [LARGE SCALE GENOMIC DNA]</scope>
    <source>
        <strain evidence="7">JCM 31696</strain>
    </source>
</reference>
<keyword evidence="3" id="KW-0808">Transferase</keyword>
<dbReference type="InterPro" id="IPR050953">
    <property type="entry name" value="N4_N6_ade-DNA_methylase"/>
</dbReference>
<accession>A0ABW3CRT0</accession>
<proteinExistence type="predicted"/>
<keyword evidence="2" id="KW-0489">Methyltransferase</keyword>
<organism evidence="6 7">
    <name type="scientific">Actinomadura adrarensis</name>
    <dbReference type="NCBI Taxonomy" id="1819600"/>
    <lineage>
        <taxon>Bacteria</taxon>
        <taxon>Bacillati</taxon>
        <taxon>Actinomycetota</taxon>
        <taxon>Actinomycetes</taxon>
        <taxon>Streptosporangiales</taxon>
        <taxon>Thermomonosporaceae</taxon>
        <taxon>Actinomadura</taxon>
    </lineage>
</organism>
<dbReference type="PANTHER" id="PTHR33841">
    <property type="entry name" value="DNA METHYLTRANSFERASE YEEA-RELATED"/>
    <property type="match status" value="1"/>
</dbReference>
<dbReference type="Gene3D" id="3.40.50.150">
    <property type="entry name" value="Vaccinia Virus protein VP39"/>
    <property type="match status" value="1"/>
</dbReference>
<evidence type="ECO:0000256" key="4">
    <source>
        <dbReference type="ARBA" id="ARBA00047942"/>
    </source>
</evidence>
<protein>
    <recommendedName>
        <fullName evidence="1">site-specific DNA-methyltransferase (adenine-specific)</fullName>
        <ecNumber evidence="1">2.1.1.72</ecNumber>
    </recommendedName>
</protein>
<feature type="region of interest" description="Disordered" evidence="5">
    <location>
        <begin position="286"/>
        <end position="329"/>
    </location>
</feature>
<comment type="caution">
    <text evidence="6">The sequence shown here is derived from an EMBL/GenBank/DDBJ whole genome shotgun (WGS) entry which is preliminary data.</text>
</comment>
<name>A0ABW3CRT0_9ACTN</name>
<feature type="region of interest" description="Disordered" evidence="5">
    <location>
        <begin position="358"/>
        <end position="387"/>
    </location>
</feature>
<evidence type="ECO:0000313" key="6">
    <source>
        <dbReference type="EMBL" id="MFD0857271.1"/>
    </source>
</evidence>
<dbReference type="EC" id="2.1.1.72" evidence="1"/>
<feature type="region of interest" description="Disordered" evidence="5">
    <location>
        <begin position="156"/>
        <end position="177"/>
    </location>
</feature>
<dbReference type="EMBL" id="JBHTIR010004395">
    <property type="protein sequence ID" value="MFD0857271.1"/>
    <property type="molecule type" value="Genomic_DNA"/>
</dbReference>
<keyword evidence="7" id="KW-1185">Reference proteome</keyword>
<sequence>MSIPTADVLTEKQKVKAYIALHNAYGVDLNATGVELAEVSLWLNTMHPGMRAPWFGLHLRRGNSLIGARRAVYAGDDVTSPAKAWLKTKNPLPPTLLPFLTDGEPQPLPGDAVHQFLLPSPGWAAVTGSKEAKELDKEGVQQLAAWKRGILKSPKRNTKHLNKDGSPKIDGKTGRPKEEVSQFARLRKAALRAEFLWSTVVKRMELSEQAIARRIDLWEAKPSDPEYAFLQYPDEAERKEKVLDDLFNAADTPYWRLKNIMDAWCALWFWPSDQAGLLDGTSGDYTPRNDIRDPESLSELLGGVPLTGDQPPTEKLSDAAEPTESAVAPKANTGPRFVEVTPLFSVGPEQLLFDEHDPASDGAPPAEIKPIGTVKKTTSGPKATPGRKVIPLKELDDWLDFVEAMLGTGPVPENTLLDEINDLPRLKEFEASLPAVMGMSVSDPEERFPWFKTVRDIAKKQGFLHWELEFALVFARDGGFDLQVGNPPWVRPRWDEDAVLAEYEPWFMLTDKPPTAEKNRRRAAELAKPEVHGYVLAEQTTTAAVAEYLSAAPTYPLIAGGQPDLYRAFMCQTWDHMAPAGTVGMVHPNTHFNGDKEGRLREAAYRRLRIHGDFVNSGQRFFPRPVGDTSHFGVHIYGQPGEISFDHLSWLVSADALRHSAQHDGSGEVPGIRYRNGEFDERPHRTRVVRVDTRQLAVWQRLLEEADQPIEQARLLFPVSTAEASAIEALAVYPVRLGALSPRLARGYDESGAKKANLIDHNHPDPTTGLEYQPDSWRRVILKGTQLSVATPVFKRYDANSNDPFGADLVALPPDFVPDTAYVRVPGRIREYLREQDRWIDYWALARLRANGKAVARARRQVAQTNRIPEEQVAPDQVEALLEQRALRRYATFYRLAWRKMIAPNTERSLYAALIPPGPSHIDGIRSTSLPLDKDTCLIAGFFASLPLDYFLRITGRGDLHVGAAKVMPAGFPDHPLASALLLRTLRLNCLTIAYAALWAELYEPTWLEQEPWARDWPGLQPLNDVTPAWRPETPLRTERARRSALVEIDALVAVWLGMDADALIAAYRGRFPVLQKYEAVTWFDADGWKIAGNARTIGQRQTKESWKQFEPYRTAVETGRDPGAAPVPDGYRAPFYKADREVEMREAHAVFQKRLDDAIARGEWDPHRQEVVKP</sequence>
<dbReference type="Proteomes" id="UP001597083">
    <property type="component" value="Unassembled WGS sequence"/>
</dbReference>
<evidence type="ECO:0000256" key="3">
    <source>
        <dbReference type="ARBA" id="ARBA00022679"/>
    </source>
</evidence>
<feature type="compositionally biased region" description="Basic and acidic residues" evidence="5">
    <location>
        <begin position="161"/>
        <end position="177"/>
    </location>
</feature>
<comment type="catalytic activity">
    <reaction evidence="4">
        <text>a 2'-deoxyadenosine in DNA + S-adenosyl-L-methionine = an N(6)-methyl-2'-deoxyadenosine in DNA + S-adenosyl-L-homocysteine + H(+)</text>
        <dbReference type="Rhea" id="RHEA:15197"/>
        <dbReference type="Rhea" id="RHEA-COMP:12418"/>
        <dbReference type="Rhea" id="RHEA-COMP:12419"/>
        <dbReference type="ChEBI" id="CHEBI:15378"/>
        <dbReference type="ChEBI" id="CHEBI:57856"/>
        <dbReference type="ChEBI" id="CHEBI:59789"/>
        <dbReference type="ChEBI" id="CHEBI:90615"/>
        <dbReference type="ChEBI" id="CHEBI:90616"/>
        <dbReference type="EC" id="2.1.1.72"/>
    </reaction>
</comment>
<evidence type="ECO:0000256" key="5">
    <source>
        <dbReference type="SAM" id="MobiDB-lite"/>
    </source>
</evidence>
<dbReference type="InterPro" id="IPR029063">
    <property type="entry name" value="SAM-dependent_MTases_sf"/>
</dbReference>
<gene>
    <name evidence="6" type="ORF">ACFQ07_34020</name>
</gene>
<evidence type="ECO:0000256" key="2">
    <source>
        <dbReference type="ARBA" id="ARBA00022603"/>
    </source>
</evidence>